<feature type="compositionally biased region" description="Basic and acidic residues" evidence="1">
    <location>
        <begin position="1008"/>
        <end position="1018"/>
    </location>
</feature>
<evidence type="ECO:0000256" key="1">
    <source>
        <dbReference type="SAM" id="MobiDB-lite"/>
    </source>
</evidence>
<evidence type="ECO:0000313" key="3">
    <source>
        <dbReference type="EMBL" id="CDJ37957.1"/>
    </source>
</evidence>
<name>U6KNW5_EIMTE</name>
<feature type="region of interest" description="Disordered" evidence="1">
    <location>
        <begin position="940"/>
        <end position="1018"/>
    </location>
</feature>
<protein>
    <submittedName>
        <fullName evidence="3">Uncharacterized protein</fullName>
    </submittedName>
</protein>
<dbReference type="VEuPathDB" id="ToxoDB:ETH2_0506100"/>
<feature type="compositionally biased region" description="Low complexity" evidence="1">
    <location>
        <begin position="845"/>
        <end position="856"/>
    </location>
</feature>
<proteinExistence type="predicted"/>
<dbReference type="Proteomes" id="UP000030747">
    <property type="component" value="Unassembled WGS sequence"/>
</dbReference>
<feature type="compositionally biased region" description="Polar residues" evidence="1">
    <location>
        <begin position="885"/>
        <end position="902"/>
    </location>
</feature>
<gene>
    <name evidence="3" type="ORF">ETH_00016320</name>
</gene>
<dbReference type="RefSeq" id="XP_013228795.1">
    <property type="nucleotide sequence ID" value="XM_013373341.1"/>
</dbReference>
<feature type="compositionally biased region" description="Basic and acidic residues" evidence="1">
    <location>
        <begin position="466"/>
        <end position="475"/>
    </location>
</feature>
<organism evidence="3 4">
    <name type="scientific">Eimeria tenella</name>
    <name type="common">Coccidian parasite</name>
    <dbReference type="NCBI Taxonomy" id="5802"/>
    <lineage>
        <taxon>Eukaryota</taxon>
        <taxon>Sar</taxon>
        <taxon>Alveolata</taxon>
        <taxon>Apicomplexa</taxon>
        <taxon>Conoidasida</taxon>
        <taxon>Coccidia</taxon>
        <taxon>Eucoccidiorida</taxon>
        <taxon>Eimeriorina</taxon>
        <taxon>Eimeriidae</taxon>
        <taxon>Eimeria</taxon>
    </lineage>
</organism>
<reference evidence="3" key="2">
    <citation type="submission" date="2013-10" db="EMBL/GenBank/DDBJ databases">
        <authorList>
            <person name="Aslett M."/>
        </authorList>
    </citation>
    <scope>NUCLEOTIDE SEQUENCE [LARGE SCALE GENOMIC DNA]</scope>
    <source>
        <strain evidence="3">Houghton</strain>
    </source>
</reference>
<dbReference type="AlphaFoldDB" id="U6KNW5"/>
<dbReference type="EMBL" id="HG673798">
    <property type="protein sequence ID" value="CDJ37957.1"/>
    <property type="molecule type" value="Genomic_DNA"/>
</dbReference>
<dbReference type="GeneID" id="25252418"/>
<sequence>MASLRLTGEEALRGAAPLQSVDYLESPTRDHLFVLWRRGRQRGSHLDGAVILSLFVALAAAYLVLRCGLQLKTRKGSGGLRSLADAGEEAGAAQQACAEAEGGGSGAGAAETAGGDSPGAAAAAGGEGGSLGAAAAEAEGGDPGAAAAAAAAAGAEGRDPGTDADEAELDDERKELASRASAYMRKLADFTKRAAPVLQRLPVDAIREALGGVLILAVVEMTCMGTLLKGEERKGIQVIVDKILGAVRQSTSSLPRKALPVTTFRHFRFLKELLMRIPSKDPTELPLRQRLERLREVLTVQEIAVDQMLRGLDAMEELCEDIEWVKSKLGAEKFATIFKKTAAIRRNHVLRERMFGVWLVMQHKMFCHYGLSAYPHMQSLTNQGAKTQREQLDELKDSPLALQLLMPKYGYKGGLPQPRETKSRRRRSAQTRAPAQSAQRHSPEAAEHRENMPFREQYVIPPRFRKQIEESKAEEAPQVTQPSHPRNDGASGSSSPSRPKGAESTKGSKGEKRSASRRSPPSGSVRRSQKPGPSKSPEKAAAPATPPPQEDPKAADREGSSSAAAPNSAVESIDHPSTSSQPSWPEAADPPRNEELPREEESREFSARYETRSSPEAPQSRPAPGFPQVPDYPPQVPAYTPPHGFQTAGELGRPTGTPEHYGFPVGRGSSRDLAEQGASAYPFISDARVSQKQPEDFPPAALHTGFAGAGSPQQQYGFLGPPGAPVRSRAPEGPPISLPGFPQSSHHLAGPIGGQYSERLQVPGPPASPRKMPPGLFAAPGYFPFSRPSLPRAGASFTSRAAADSPWQVSPSDFPGAFSSPPPFIPPESFFPGERSPEPTQGFHSGDTFSPSSFSVSPPPGFGRNAGRRSFPAGHREEASWAGLQHSQPNLGELQRSTTQYSRGNSEEEVLLELGVGSSLLDWPAGALRSPMAAVDAGAAWQTPWSTQDDDTPPTYRDTSSVFPEGGGWWTRSAPRPPSPDFEKAPGSSSARPTCTRSTFKGMATGEPKPESSHGKEQ</sequence>
<keyword evidence="2" id="KW-0812">Transmembrane</keyword>
<feature type="compositionally biased region" description="Polar residues" evidence="1">
    <location>
        <begin position="430"/>
        <end position="440"/>
    </location>
</feature>
<feature type="compositionally biased region" description="Low complexity" evidence="1">
    <location>
        <begin position="517"/>
        <end position="543"/>
    </location>
</feature>
<reference evidence="3" key="1">
    <citation type="submission" date="2013-10" db="EMBL/GenBank/DDBJ databases">
        <title>Genomic analysis of the causative agents of coccidiosis in chickens.</title>
        <authorList>
            <person name="Reid A.J."/>
            <person name="Blake D."/>
            <person name="Billington K."/>
            <person name="Browne H."/>
            <person name="Dunn M."/>
            <person name="Hung S."/>
            <person name="Kawahara F."/>
            <person name="Miranda-Saavedra D."/>
            <person name="Mourier T."/>
            <person name="Nagra H."/>
            <person name="Otto T.D."/>
            <person name="Rawlings N."/>
            <person name="Sanchez A."/>
            <person name="Sanders M."/>
            <person name="Subramaniam C."/>
            <person name="Tay Y."/>
            <person name="Dear P."/>
            <person name="Doerig C."/>
            <person name="Gruber A."/>
            <person name="Parkinson J."/>
            <person name="Shirley M."/>
            <person name="Wan K.L."/>
            <person name="Berriman M."/>
            <person name="Tomley F."/>
            <person name="Pain A."/>
        </authorList>
    </citation>
    <scope>NUCLEOTIDE SEQUENCE [LARGE SCALE GENOMIC DNA]</scope>
    <source>
        <strain evidence="3">Houghton</strain>
    </source>
</reference>
<evidence type="ECO:0000256" key="2">
    <source>
        <dbReference type="SAM" id="Phobius"/>
    </source>
</evidence>
<keyword evidence="4" id="KW-1185">Reference proteome</keyword>
<feature type="region of interest" description="Disordered" evidence="1">
    <location>
        <begin position="95"/>
        <end position="173"/>
    </location>
</feature>
<feature type="transmembrane region" description="Helical" evidence="2">
    <location>
        <begin position="46"/>
        <end position="65"/>
    </location>
</feature>
<feature type="compositionally biased region" description="Polar residues" evidence="1">
    <location>
        <begin position="987"/>
        <end position="999"/>
    </location>
</feature>
<dbReference type="VEuPathDB" id="ToxoDB:ETH_00016320"/>
<keyword evidence="2" id="KW-0472">Membrane</keyword>
<feature type="region of interest" description="Disordered" evidence="1">
    <location>
        <begin position="802"/>
        <end position="902"/>
    </location>
</feature>
<feature type="compositionally biased region" description="Pro residues" evidence="1">
    <location>
        <begin position="624"/>
        <end position="640"/>
    </location>
</feature>
<feature type="compositionally biased region" description="Basic and acidic residues" evidence="1">
    <location>
        <begin position="550"/>
        <end position="559"/>
    </location>
</feature>
<dbReference type="OrthoDB" id="10506004at2759"/>
<feature type="compositionally biased region" description="Low complexity" evidence="1">
    <location>
        <begin position="810"/>
        <end position="819"/>
    </location>
</feature>
<feature type="compositionally biased region" description="Basic and acidic residues" evidence="1">
    <location>
        <begin position="500"/>
        <end position="514"/>
    </location>
</feature>
<feature type="compositionally biased region" description="Pro residues" evidence="1">
    <location>
        <begin position="763"/>
        <end position="772"/>
    </location>
</feature>
<evidence type="ECO:0000313" key="4">
    <source>
        <dbReference type="Proteomes" id="UP000030747"/>
    </source>
</evidence>
<feature type="region of interest" description="Disordered" evidence="1">
    <location>
        <begin position="409"/>
        <end position="775"/>
    </location>
</feature>
<feature type="compositionally biased region" description="Low complexity" evidence="1">
    <location>
        <begin position="108"/>
        <end position="124"/>
    </location>
</feature>
<accession>U6KNW5</accession>
<feature type="compositionally biased region" description="Basic and acidic residues" evidence="1">
    <location>
        <begin position="589"/>
        <end position="613"/>
    </location>
</feature>
<keyword evidence="2" id="KW-1133">Transmembrane helix</keyword>
<feature type="compositionally biased region" description="Low complexity" evidence="1">
    <location>
        <begin position="132"/>
        <end position="155"/>
    </location>
</feature>
<feature type="compositionally biased region" description="Basic and acidic residues" evidence="1">
    <location>
        <begin position="441"/>
        <end position="453"/>
    </location>
</feature>
<feature type="compositionally biased region" description="Polar residues" evidence="1">
    <location>
        <begin position="478"/>
        <end position="497"/>
    </location>
</feature>